<comment type="pathway">
    <text evidence="1 5">Pyrimidine metabolism; UMP biosynthesis via salvage pathway; UMP from uridine: step 1/1.</text>
</comment>
<comment type="subcellular location">
    <subcellularLocation>
        <location evidence="5">Cytoplasm</location>
    </subcellularLocation>
</comment>
<comment type="catalytic activity">
    <reaction evidence="5">
        <text>uridine + ATP = UMP + ADP + H(+)</text>
        <dbReference type="Rhea" id="RHEA:16825"/>
        <dbReference type="ChEBI" id="CHEBI:15378"/>
        <dbReference type="ChEBI" id="CHEBI:16704"/>
        <dbReference type="ChEBI" id="CHEBI:30616"/>
        <dbReference type="ChEBI" id="CHEBI:57865"/>
        <dbReference type="ChEBI" id="CHEBI:456216"/>
        <dbReference type="EC" id="2.7.1.48"/>
    </reaction>
</comment>
<dbReference type="InterPro" id="IPR006083">
    <property type="entry name" value="PRK/URK"/>
</dbReference>
<organism evidence="7 8">
    <name type="scientific">Alginatibacterium sediminis</name>
    <dbReference type="NCBI Taxonomy" id="2164068"/>
    <lineage>
        <taxon>Bacteria</taxon>
        <taxon>Pseudomonadati</taxon>
        <taxon>Pseudomonadota</taxon>
        <taxon>Gammaproteobacteria</taxon>
        <taxon>Alteromonadales</taxon>
        <taxon>Alteromonadaceae</taxon>
        <taxon>Alginatibacterium</taxon>
    </lineage>
</organism>
<dbReference type="GO" id="GO:0044206">
    <property type="term" value="P:UMP salvage"/>
    <property type="evidence" value="ECO:0007669"/>
    <property type="project" value="UniProtKB-UniPathway"/>
</dbReference>
<dbReference type="EMBL" id="RAQO01000004">
    <property type="protein sequence ID" value="RKF20145.1"/>
    <property type="molecule type" value="Genomic_DNA"/>
</dbReference>
<keyword evidence="3 5" id="KW-0547">Nucleotide-binding</keyword>
<keyword evidence="5" id="KW-0067">ATP-binding</keyword>
<keyword evidence="8" id="KW-1185">Reference proteome</keyword>
<evidence type="ECO:0000313" key="8">
    <source>
        <dbReference type="Proteomes" id="UP000286482"/>
    </source>
</evidence>
<dbReference type="PANTHER" id="PTHR10285">
    <property type="entry name" value="URIDINE KINASE"/>
    <property type="match status" value="1"/>
</dbReference>
<proteinExistence type="inferred from homology"/>
<dbReference type="GO" id="GO:0044211">
    <property type="term" value="P:CTP salvage"/>
    <property type="evidence" value="ECO:0007669"/>
    <property type="project" value="UniProtKB-UniPathway"/>
</dbReference>
<gene>
    <name evidence="7" type="ORF">DBZ36_06780</name>
</gene>
<keyword evidence="2 5" id="KW-0808">Transferase</keyword>
<dbReference type="AlphaFoldDB" id="A0A420EHG2"/>
<evidence type="ECO:0000256" key="1">
    <source>
        <dbReference type="ARBA" id="ARBA00004690"/>
    </source>
</evidence>
<accession>A0A420EHG2</accession>
<comment type="catalytic activity">
    <reaction evidence="5">
        <text>cytidine + ATP = CMP + ADP + H(+)</text>
        <dbReference type="Rhea" id="RHEA:24674"/>
        <dbReference type="ChEBI" id="CHEBI:15378"/>
        <dbReference type="ChEBI" id="CHEBI:17562"/>
        <dbReference type="ChEBI" id="CHEBI:30616"/>
        <dbReference type="ChEBI" id="CHEBI:60377"/>
        <dbReference type="ChEBI" id="CHEBI:456216"/>
        <dbReference type="EC" id="2.7.1.48"/>
    </reaction>
</comment>
<dbReference type="EC" id="2.7.1.48" evidence="5"/>
<comment type="caution">
    <text evidence="7">The sequence shown here is derived from an EMBL/GenBank/DDBJ whole genome shotgun (WGS) entry which is preliminary data.</text>
</comment>
<dbReference type="PRINTS" id="PR00988">
    <property type="entry name" value="URIDINKINASE"/>
</dbReference>
<dbReference type="GO" id="GO:0005737">
    <property type="term" value="C:cytoplasm"/>
    <property type="evidence" value="ECO:0007669"/>
    <property type="project" value="UniProtKB-SubCell"/>
</dbReference>
<dbReference type="GO" id="GO:0004849">
    <property type="term" value="F:uridine kinase activity"/>
    <property type="evidence" value="ECO:0007669"/>
    <property type="project" value="UniProtKB-EC"/>
</dbReference>
<evidence type="ECO:0000256" key="5">
    <source>
        <dbReference type="RuleBase" id="RU003825"/>
    </source>
</evidence>
<dbReference type="Proteomes" id="UP000286482">
    <property type="component" value="Unassembled WGS sequence"/>
</dbReference>
<dbReference type="OrthoDB" id="9777642at2"/>
<name>A0A420EHG2_9ALTE</name>
<keyword evidence="4 5" id="KW-0418">Kinase</keyword>
<dbReference type="SUPFAM" id="SSF52540">
    <property type="entry name" value="P-loop containing nucleoside triphosphate hydrolases"/>
    <property type="match status" value="1"/>
</dbReference>
<dbReference type="NCBIfam" id="NF004018">
    <property type="entry name" value="PRK05480.1"/>
    <property type="match status" value="1"/>
</dbReference>
<protein>
    <recommendedName>
        <fullName evidence="5">Uridine kinase</fullName>
        <ecNumber evidence="5">2.7.1.48</ecNumber>
    </recommendedName>
</protein>
<evidence type="ECO:0000256" key="3">
    <source>
        <dbReference type="ARBA" id="ARBA00022741"/>
    </source>
</evidence>
<dbReference type="Gene3D" id="3.40.50.300">
    <property type="entry name" value="P-loop containing nucleotide triphosphate hydrolases"/>
    <property type="match status" value="1"/>
</dbReference>
<dbReference type="GO" id="GO:0043771">
    <property type="term" value="F:cytidine kinase activity"/>
    <property type="evidence" value="ECO:0007669"/>
    <property type="project" value="RHEA"/>
</dbReference>
<keyword evidence="5" id="KW-0963">Cytoplasm</keyword>
<reference evidence="7 8" key="1">
    <citation type="submission" date="2018-09" db="EMBL/GenBank/DDBJ databases">
        <authorList>
            <person name="Wang Z."/>
        </authorList>
    </citation>
    <scope>NUCLEOTIDE SEQUENCE [LARGE SCALE GENOMIC DNA]</scope>
    <source>
        <strain evidence="7 8">ALS 81</strain>
    </source>
</reference>
<dbReference type="UniPathway" id="UPA00574">
    <property type="reaction ID" value="UER00637"/>
</dbReference>
<evidence type="ECO:0000313" key="7">
    <source>
        <dbReference type="EMBL" id="RKF20145.1"/>
    </source>
</evidence>
<dbReference type="Pfam" id="PF00485">
    <property type="entry name" value="PRK"/>
    <property type="match status" value="1"/>
</dbReference>
<comment type="pathway">
    <text evidence="5">Pyrimidine metabolism; CTP biosynthesis via salvage pathway; CTP from cytidine: step 1/3.</text>
</comment>
<dbReference type="CDD" id="cd02023">
    <property type="entry name" value="UMPK"/>
    <property type="match status" value="1"/>
</dbReference>
<dbReference type="InterPro" id="IPR027417">
    <property type="entry name" value="P-loop_NTPase"/>
</dbReference>
<evidence type="ECO:0000256" key="4">
    <source>
        <dbReference type="ARBA" id="ARBA00022777"/>
    </source>
</evidence>
<sequence length="215" mass="24392">MSLSQSRCVAIGIAGASASGKSLFARTIVDEIRAEYGKGGICVINEDNYYKPQDHLSMEDRVKTNYDHPSSLDHELLVKQVEQLKNGESIELPQYCYQTHTRLKTTKTVKPTQVIIVEGILLLSSSSIREKLDTTIFMDTPLDICLARRIQRDMKERGRSLDGVLAQYHMTVRPMFLRFIEPSKQHADVIIPRGGKNRIAIDIINTRIRHLLAEK</sequence>
<feature type="domain" description="Phosphoribulokinase/uridine kinase" evidence="6">
    <location>
        <begin position="11"/>
        <end position="199"/>
    </location>
</feature>
<dbReference type="GO" id="GO:0005524">
    <property type="term" value="F:ATP binding"/>
    <property type="evidence" value="ECO:0007669"/>
    <property type="project" value="UniProtKB-KW"/>
</dbReference>
<comment type="similarity">
    <text evidence="5">Belongs to the uridine kinase family.</text>
</comment>
<dbReference type="RefSeq" id="WP_120354149.1">
    <property type="nucleotide sequence ID" value="NZ_RAQO01000004.1"/>
</dbReference>
<evidence type="ECO:0000256" key="2">
    <source>
        <dbReference type="ARBA" id="ARBA00022679"/>
    </source>
</evidence>
<dbReference type="UniPathway" id="UPA00579">
    <property type="reaction ID" value="UER00640"/>
</dbReference>
<dbReference type="NCBIfam" id="TIGR00235">
    <property type="entry name" value="udk"/>
    <property type="match status" value="1"/>
</dbReference>
<evidence type="ECO:0000259" key="6">
    <source>
        <dbReference type="Pfam" id="PF00485"/>
    </source>
</evidence>
<dbReference type="InterPro" id="IPR000764">
    <property type="entry name" value="Uridine_kinase-like"/>
</dbReference>